<feature type="chain" id="PRO_5041913572" evidence="1">
    <location>
        <begin position="21"/>
        <end position="1449"/>
    </location>
</feature>
<feature type="signal peptide" evidence="1">
    <location>
        <begin position="1"/>
        <end position="20"/>
    </location>
</feature>
<proteinExistence type="predicted"/>
<dbReference type="CDD" id="cd00064">
    <property type="entry name" value="FU"/>
    <property type="match status" value="1"/>
</dbReference>
<dbReference type="Proteomes" id="UP001295684">
    <property type="component" value="Unassembled WGS sequence"/>
</dbReference>
<dbReference type="InterPro" id="IPR009030">
    <property type="entry name" value="Growth_fac_rcpt_cys_sf"/>
</dbReference>
<dbReference type="InterPro" id="IPR006212">
    <property type="entry name" value="Furin_repeat"/>
</dbReference>
<gene>
    <name evidence="2" type="ORF">ECRASSUSDP1_LOCUS3391</name>
</gene>
<dbReference type="SUPFAM" id="SSF57184">
    <property type="entry name" value="Growth factor receptor domain"/>
    <property type="match status" value="1"/>
</dbReference>
<accession>A0AAD1U539</accession>
<comment type="caution">
    <text evidence="2">The sequence shown here is derived from an EMBL/GenBank/DDBJ whole genome shotgun (WGS) entry which is preliminary data.</text>
</comment>
<keyword evidence="1" id="KW-0732">Signal</keyword>
<reference evidence="2" key="1">
    <citation type="submission" date="2023-07" db="EMBL/GenBank/DDBJ databases">
        <authorList>
            <consortium name="AG Swart"/>
            <person name="Singh M."/>
            <person name="Singh A."/>
            <person name="Seah K."/>
            <person name="Emmerich C."/>
        </authorList>
    </citation>
    <scope>NUCLEOTIDE SEQUENCE</scope>
    <source>
        <strain evidence="2">DP1</strain>
    </source>
</reference>
<protein>
    <submittedName>
        <fullName evidence="2">Uncharacterized protein</fullName>
    </submittedName>
</protein>
<organism evidence="2 3">
    <name type="scientific">Euplotes crassus</name>
    <dbReference type="NCBI Taxonomy" id="5936"/>
    <lineage>
        <taxon>Eukaryota</taxon>
        <taxon>Sar</taxon>
        <taxon>Alveolata</taxon>
        <taxon>Ciliophora</taxon>
        <taxon>Intramacronucleata</taxon>
        <taxon>Spirotrichea</taxon>
        <taxon>Hypotrichia</taxon>
        <taxon>Euplotida</taxon>
        <taxon>Euplotidae</taxon>
        <taxon>Moneuplotes</taxon>
    </lineage>
</organism>
<evidence type="ECO:0000256" key="1">
    <source>
        <dbReference type="SAM" id="SignalP"/>
    </source>
</evidence>
<evidence type="ECO:0000313" key="3">
    <source>
        <dbReference type="Proteomes" id="UP001295684"/>
    </source>
</evidence>
<dbReference type="SMART" id="SM00261">
    <property type="entry name" value="FU"/>
    <property type="match status" value="2"/>
</dbReference>
<name>A0AAD1U539_EUPCR</name>
<evidence type="ECO:0000313" key="2">
    <source>
        <dbReference type="EMBL" id="CAI2362073.1"/>
    </source>
</evidence>
<dbReference type="EMBL" id="CAMPGE010003247">
    <property type="protein sequence ID" value="CAI2362073.1"/>
    <property type="molecule type" value="Genomic_DNA"/>
</dbReference>
<keyword evidence="3" id="KW-1185">Reference proteome</keyword>
<sequence length="1449" mass="166545">METLCLWILCLYCLVAAVQATQNGFGLEAYGRDAGEEHYSFHKQDLYLEAEDLATAAGYEVDGVRQAFVQTSDSEAVYLVRRSKVSRSEFKLVRIRHDEDEFAYETYPSEQEEFLEFSGTEVIGFVMDKYPIIDGIIVDHLDKSERVIEYHTIDPKTNQPIRSYLVDKISNHQFKDYKSAIEHNPTTIQLEVQKDSTGLGHSLFIQTLSKIDSYMTCVNLLKYNTKSKSLLLKYRANESVVDLNGIIRVTPQLVIQILQFSPSKQLKSSNSEFLSRYFCVTTRDTEQFILQWIICSETNGKTLVQVTVAANSIYILLRDQLQSEVVVLELKTGIRKHTKTFEHQKFRDLKVGSHMDLIVISETLRDSSEQHLSTFSVSRMDFQLNKLDEVTSPIQEVEQHLDGPSPQRVISLAGNLVFLSERANTHHQGGGVYATWTRSSLFVVGNSTEQCQSIRDHCEVCYSNSCSICQQGYSNINGECHKQCGDHYLQHKVPSDNKSKYSVCLPCHASCKTCSDQTEFGCLSCDSDKVFDAVKHTCKCYLPDKQFMQPNGTCTQNCGDILPARYNGVCVASCPANSDDYLQRISNKRMPKSQQKNCGLYQEHYKVEANRTRNIVIPFSFYYENEFSLSLWARVALPSSDSFAFATYGNLQLTGVLDKPSGQISLLLQVLNIETLSVIRNYTIENAFALDEWAYIGVSVYRTHRIGNTFEVNLVTVKKNEDSRSINFPSQEFELRSSKMPSLPYFLGGGNHLQTFKFTGLLNKVMVMKGPTSSSELIDNAFRFPVKRPKFYDPHLSLLIVIHSRMSPQELREIRDIVFPETGLQNKHLEIQTEELTGEPLHFCEFYTVERECRHMDSSASPKVFPTFHSLTENLNLKYQGTEDMEKGDILITDYRLFQGFIRNMDAKSKTASNFLTLGINNKSCLRLAPLPCLNYAKIVKVFLFEDKSSKHYLNKRQEISIKFRGVSQESNMKGPFSVRYFKNSTKEIFDLGIFSVLMGNSQSKSSDGPYSEYFLSASIYPDRGQNILGESRNVSFVVTMPKYDDQTTLLSIFSHDHDQDKFPYKELISFSLDCENVLPDDIKIEKQTSGSFSDLDTGLFTEAGQYMICWKSPQLESELYIPISDANWIVREEPIIYYSNKDYRFNYGFFYYILTRLPLHGDQFRLFKGSENCKNSPVQSENNNWGSRIYFWLPDTNQPLHICWREKIDQKYQNWKRIKDKNGNLLEIRVQERTDKRRLLPMIQDMSHSIGSIFHEDEEIWIQIGLSSTVIDRESKLKSLKVHKNVKSFSNEDKSIYSLECNRPREVIGRCFLKGYEQDILNTYMQKIEFTLDSSTISYTDGDKEYFLFGDEGSYHAEFFQYHYSVRKFNTTANEYIPEHGLYMKMLHGCKPHCNVVLRFHSPSSGCNPIGSTRNINWRDNTIFIPNFDKTGCKAGDKIYANASVEHM</sequence>